<organism evidence="1 2">
    <name type="scientific">Rotaria magnacalcarata</name>
    <dbReference type="NCBI Taxonomy" id="392030"/>
    <lineage>
        <taxon>Eukaryota</taxon>
        <taxon>Metazoa</taxon>
        <taxon>Spiralia</taxon>
        <taxon>Gnathifera</taxon>
        <taxon>Rotifera</taxon>
        <taxon>Eurotatoria</taxon>
        <taxon>Bdelloidea</taxon>
        <taxon>Philodinida</taxon>
        <taxon>Philodinidae</taxon>
        <taxon>Rotaria</taxon>
    </lineage>
</organism>
<dbReference type="EMBL" id="CAJOBI010011205">
    <property type="protein sequence ID" value="CAF4158185.1"/>
    <property type="molecule type" value="Genomic_DNA"/>
</dbReference>
<feature type="non-terminal residue" evidence="1">
    <location>
        <position position="98"/>
    </location>
</feature>
<name>A0A8S2RC45_9BILA</name>
<protein>
    <submittedName>
        <fullName evidence="1">Uncharacterized protein</fullName>
    </submittedName>
</protein>
<evidence type="ECO:0000313" key="1">
    <source>
        <dbReference type="EMBL" id="CAF4158185.1"/>
    </source>
</evidence>
<dbReference type="Proteomes" id="UP000676336">
    <property type="component" value="Unassembled WGS sequence"/>
</dbReference>
<accession>A0A8S2RC45</accession>
<comment type="caution">
    <text evidence="1">The sequence shown here is derived from an EMBL/GenBank/DDBJ whole genome shotgun (WGS) entry which is preliminary data.</text>
</comment>
<evidence type="ECO:0000313" key="2">
    <source>
        <dbReference type="Proteomes" id="UP000676336"/>
    </source>
</evidence>
<dbReference type="AlphaFoldDB" id="A0A8S2RC45"/>
<reference evidence="1" key="1">
    <citation type="submission" date="2021-02" db="EMBL/GenBank/DDBJ databases">
        <authorList>
            <person name="Nowell W R."/>
        </authorList>
    </citation>
    <scope>NUCLEOTIDE SEQUENCE</scope>
</reference>
<proteinExistence type="predicted"/>
<sequence>TIGPSVKDASIFSHVNIDTFRERTFEKGSEIVHQPIEHVDATVAPSHEECRVELSTNEPANLPTATMKTIEPSVKDASIFSHVNIDTFKERTLEKGSE</sequence>
<feature type="non-terminal residue" evidence="1">
    <location>
        <position position="1"/>
    </location>
</feature>
<gene>
    <name evidence="1" type="ORF">SMN809_LOCUS20067</name>
</gene>